<evidence type="ECO:0000259" key="1">
    <source>
        <dbReference type="Pfam" id="PF00561"/>
    </source>
</evidence>
<dbReference type="PRINTS" id="PR00111">
    <property type="entry name" value="ABHYDROLASE"/>
</dbReference>
<dbReference type="SUPFAM" id="SSF53474">
    <property type="entry name" value="alpha/beta-Hydrolases"/>
    <property type="match status" value="1"/>
</dbReference>
<comment type="caution">
    <text evidence="2">The sequence shown here is derived from an EMBL/GenBank/DDBJ whole genome shotgun (WGS) entry which is preliminary data.</text>
</comment>
<evidence type="ECO:0000313" key="2">
    <source>
        <dbReference type="EMBL" id="GAA0360965.1"/>
    </source>
</evidence>
<reference evidence="3" key="1">
    <citation type="journal article" date="2019" name="Int. J. Syst. Evol. Microbiol.">
        <title>The Global Catalogue of Microorganisms (GCM) 10K type strain sequencing project: providing services to taxonomists for standard genome sequencing and annotation.</title>
        <authorList>
            <consortium name="The Broad Institute Genomics Platform"/>
            <consortium name="The Broad Institute Genome Sequencing Center for Infectious Disease"/>
            <person name="Wu L."/>
            <person name="Ma J."/>
        </authorList>
    </citation>
    <scope>NUCLEOTIDE SEQUENCE [LARGE SCALE GENOMIC DNA]</scope>
    <source>
        <strain evidence="3">JCM 4565</strain>
    </source>
</reference>
<dbReference type="GO" id="GO:0016787">
    <property type="term" value="F:hydrolase activity"/>
    <property type="evidence" value="ECO:0007669"/>
    <property type="project" value="UniProtKB-KW"/>
</dbReference>
<dbReference type="Gene3D" id="3.40.50.1820">
    <property type="entry name" value="alpha/beta hydrolase"/>
    <property type="match status" value="1"/>
</dbReference>
<organism evidence="2 3">
    <name type="scientific">Streptomyces blastmyceticus</name>
    <dbReference type="NCBI Taxonomy" id="68180"/>
    <lineage>
        <taxon>Bacteria</taxon>
        <taxon>Bacillati</taxon>
        <taxon>Actinomycetota</taxon>
        <taxon>Actinomycetes</taxon>
        <taxon>Kitasatosporales</taxon>
        <taxon>Streptomycetaceae</taxon>
        <taxon>Streptomyces</taxon>
    </lineage>
</organism>
<sequence length="281" mass="29450">MPTVTVPVTGGVSEVEYLVTGSGPGVVLVHGTGANPEANFGPLIEALQDTFTVVAPFLSGSARTTDPGGPLTVDDLVAQVLAAADDAGLGSYHLAGHSLGATVAAAAAGARPDRVRSLLLHAGWVTTDPWLAFQFDLWQRLLRVDPDLLARVVQLTAMGPATLAALGRDEFEETAAGFTELFEAGDMARQAALNMEIDISALLPRITAPALVIAGTHDRIVPPHHQRRLAGLMPRATLLELDCGHGLPFEHPQLFVDTALSFLSSGQSEELTESGPMVRSS</sequence>
<protein>
    <submittedName>
        <fullName evidence="2">Alpha/beta hydrolase</fullName>
    </submittedName>
</protein>
<gene>
    <name evidence="2" type="ORF">GCM10010319_43070</name>
</gene>
<dbReference type="InterPro" id="IPR050266">
    <property type="entry name" value="AB_hydrolase_sf"/>
</dbReference>
<name>A0ABP3H3I6_9ACTN</name>
<dbReference type="Pfam" id="PF00561">
    <property type="entry name" value="Abhydrolase_1"/>
    <property type="match status" value="1"/>
</dbReference>
<dbReference type="EMBL" id="BAAABW010000024">
    <property type="protein sequence ID" value="GAA0360965.1"/>
    <property type="molecule type" value="Genomic_DNA"/>
</dbReference>
<dbReference type="PANTHER" id="PTHR43798">
    <property type="entry name" value="MONOACYLGLYCEROL LIPASE"/>
    <property type="match status" value="1"/>
</dbReference>
<dbReference type="InterPro" id="IPR000073">
    <property type="entry name" value="AB_hydrolase_1"/>
</dbReference>
<dbReference type="Proteomes" id="UP001500063">
    <property type="component" value="Unassembled WGS sequence"/>
</dbReference>
<proteinExistence type="predicted"/>
<accession>A0ABP3H3I6</accession>
<dbReference type="RefSeq" id="WP_344120007.1">
    <property type="nucleotide sequence ID" value="NZ_BAAABW010000024.1"/>
</dbReference>
<dbReference type="InterPro" id="IPR029058">
    <property type="entry name" value="AB_hydrolase_fold"/>
</dbReference>
<dbReference type="PANTHER" id="PTHR43798:SF33">
    <property type="entry name" value="HYDROLASE, PUTATIVE (AFU_ORTHOLOGUE AFUA_2G14860)-RELATED"/>
    <property type="match status" value="1"/>
</dbReference>
<keyword evidence="2" id="KW-0378">Hydrolase</keyword>
<keyword evidence="3" id="KW-1185">Reference proteome</keyword>
<feature type="domain" description="AB hydrolase-1" evidence="1">
    <location>
        <begin position="26"/>
        <end position="252"/>
    </location>
</feature>
<evidence type="ECO:0000313" key="3">
    <source>
        <dbReference type="Proteomes" id="UP001500063"/>
    </source>
</evidence>